<dbReference type="AlphaFoldDB" id="A0A6L3ZE54"/>
<name>A0A6L3ZE54_9FLAO</name>
<sequence>MSNMHNETLKAICNRILQADGGMNDDLIQQIERLYEEALLEQFLQIRQQKMSAIHQNVRDRAANIPTPEAPAPASTPQPDQSTAAKYGDEVKVLPHPEGPPKPTPREEQTAPAQEVKPTTTPEPEPTPQPTPVKEPVSHTEELRRVLEERTVPSQPAQSSSNSRLTKLNIGLNDRIAFVKQLFMGSQEDYQRVISQINTMDEYGETIDFIKNVVKPDYDWSSVEETEQRLLDLVANRFNR</sequence>
<feature type="region of interest" description="Disordered" evidence="1">
    <location>
        <begin position="64"/>
        <end position="83"/>
    </location>
</feature>
<comment type="caution">
    <text evidence="2">The sequence shown here is derived from an EMBL/GenBank/DDBJ whole genome shotgun (WGS) entry which is preliminary data.</text>
</comment>
<dbReference type="OrthoDB" id="1100725at2"/>
<feature type="compositionally biased region" description="Pro residues" evidence="1">
    <location>
        <begin position="121"/>
        <end position="133"/>
    </location>
</feature>
<accession>A0A6L3ZE54</accession>
<evidence type="ECO:0000313" key="2">
    <source>
        <dbReference type="EMBL" id="KAB2816133.1"/>
    </source>
</evidence>
<dbReference type="EMBL" id="WBVQ01000002">
    <property type="protein sequence ID" value="KAB2816133.1"/>
    <property type="molecule type" value="Genomic_DNA"/>
</dbReference>
<protein>
    <submittedName>
        <fullName evidence="2">Uncharacterized protein</fullName>
    </submittedName>
</protein>
<organism evidence="2 3">
    <name type="scientific">Phaeocystidibacter marisrubri</name>
    <dbReference type="NCBI Taxonomy" id="1577780"/>
    <lineage>
        <taxon>Bacteria</taxon>
        <taxon>Pseudomonadati</taxon>
        <taxon>Bacteroidota</taxon>
        <taxon>Flavobacteriia</taxon>
        <taxon>Flavobacteriales</taxon>
        <taxon>Phaeocystidibacteraceae</taxon>
        <taxon>Phaeocystidibacter</taxon>
    </lineage>
</organism>
<reference evidence="2 3" key="1">
    <citation type="submission" date="2019-10" db="EMBL/GenBank/DDBJ databases">
        <title>Genome sequence of Phaeocystidibacter marisrubri JCM30614 (type strain).</title>
        <authorList>
            <person name="Bowman J.P."/>
        </authorList>
    </citation>
    <scope>NUCLEOTIDE SEQUENCE [LARGE SCALE GENOMIC DNA]</scope>
    <source>
        <strain evidence="2 3">JCM 30614</strain>
    </source>
</reference>
<keyword evidence="3" id="KW-1185">Reference proteome</keyword>
<dbReference type="Proteomes" id="UP000484164">
    <property type="component" value="Unassembled WGS sequence"/>
</dbReference>
<gene>
    <name evidence="2" type="ORF">F8C82_10620</name>
</gene>
<feature type="region of interest" description="Disordered" evidence="1">
    <location>
        <begin position="92"/>
        <end position="142"/>
    </location>
</feature>
<dbReference type="RefSeq" id="WP_151693561.1">
    <property type="nucleotide sequence ID" value="NZ_BMGX01000001.1"/>
</dbReference>
<proteinExistence type="predicted"/>
<evidence type="ECO:0000256" key="1">
    <source>
        <dbReference type="SAM" id="MobiDB-lite"/>
    </source>
</evidence>
<evidence type="ECO:0000313" key="3">
    <source>
        <dbReference type="Proteomes" id="UP000484164"/>
    </source>
</evidence>